<dbReference type="Proteomes" id="UP000438991">
    <property type="component" value="Unassembled WGS sequence"/>
</dbReference>
<feature type="compositionally biased region" description="Basic and acidic residues" evidence="4">
    <location>
        <begin position="33"/>
        <end position="42"/>
    </location>
</feature>
<keyword evidence="3" id="KW-0804">Transcription</keyword>
<dbReference type="GO" id="GO:0043565">
    <property type="term" value="F:sequence-specific DNA binding"/>
    <property type="evidence" value="ECO:0007669"/>
    <property type="project" value="InterPro"/>
</dbReference>
<evidence type="ECO:0000313" key="6">
    <source>
        <dbReference type="EMBL" id="MTW14717.1"/>
    </source>
</evidence>
<proteinExistence type="predicted"/>
<evidence type="ECO:0000256" key="1">
    <source>
        <dbReference type="ARBA" id="ARBA00023015"/>
    </source>
</evidence>
<keyword evidence="1" id="KW-0805">Transcription regulation</keyword>
<keyword evidence="2" id="KW-0238">DNA-binding</keyword>
<dbReference type="InterPro" id="IPR009057">
    <property type="entry name" value="Homeodomain-like_sf"/>
</dbReference>
<comment type="caution">
    <text evidence="6">The sequence shown here is derived from an EMBL/GenBank/DDBJ whole genome shotgun (WGS) entry which is preliminary data.</text>
</comment>
<dbReference type="Gene3D" id="1.10.10.60">
    <property type="entry name" value="Homeodomain-like"/>
    <property type="match status" value="1"/>
</dbReference>
<dbReference type="AlphaFoldDB" id="A0A9X5AQ24"/>
<dbReference type="SMART" id="SM00342">
    <property type="entry name" value="HTH_ARAC"/>
    <property type="match status" value="1"/>
</dbReference>
<organism evidence="6 7">
    <name type="scientific">Rhodoplanes serenus</name>
    <dbReference type="NCBI Taxonomy" id="200615"/>
    <lineage>
        <taxon>Bacteria</taxon>
        <taxon>Pseudomonadati</taxon>
        <taxon>Pseudomonadota</taxon>
        <taxon>Alphaproteobacteria</taxon>
        <taxon>Hyphomicrobiales</taxon>
        <taxon>Nitrobacteraceae</taxon>
        <taxon>Rhodoplanes</taxon>
    </lineage>
</organism>
<dbReference type="PANTHER" id="PTHR46796">
    <property type="entry name" value="HTH-TYPE TRANSCRIPTIONAL ACTIVATOR RHAS-RELATED"/>
    <property type="match status" value="1"/>
</dbReference>
<gene>
    <name evidence="6" type="ORF">GJ689_00610</name>
</gene>
<evidence type="ECO:0000256" key="4">
    <source>
        <dbReference type="SAM" id="MobiDB-lite"/>
    </source>
</evidence>
<reference evidence="6 7" key="1">
    <citation type="submission" date="2019-11" db="EMBL/GenBank/DDBJ databases">
        <title>Whole-genome sequence of Rhodoplanes serenus DSM 18633, type strain.</title>
        <authorList>
            <person name="Kyndt J.A."/>
            <person name="Meyer T.E."/>
        </authorList>
    </citation>
    <scope>NUCLEOTIDE SEQUENCE [LARGE SCALE GENOMIC DNA]</scope>
    <source>
        <strain evidence="6 7">DSM 18633</strain>
    </source>
</reference>
<evidence type="ECO:0000259" key="5">
    <source>
        <dbReference type="PROSITE" id="PS01124"/>
    </source>
</evidence>
<evidence type="ECO:0000256" key="2">
    <source>
        <dbReference type="ARBA" id="ARBA00023125"/>
    </source>
</evidence>
<sequence length="269" mass="27704">MACAPACRRISAPAPVSSCRPPTALTSSAPRTDAGRPVRRDVPSLPTPVLASWRAAPAVSDGPAASWIAPDGCRDLICHQAPGAPPRWFVSDLDDHARTVVLAAGHTAAGWRLRPGTAIATDALLASLRGCEPAPDVVQARLADFAIVPAAVAEAIAALTDAGGSTGEASSTHRVTAAAADLGVAPRTLQRLLLAATGRPPSFWLMLVRARRAARALAGAASLAAVAHAHGYADQAHMSRDLGRWFGLTPTALRRDPARVARLADSGCD</sequence>
<dbReference type="EMBL" id="WNKV01000001">
    <property type="protein sequence ID" value="MTW14717.1"/>
    <property type="molecule type" value="Genomic_DNA"/>
</dbReference>
<protein>
    <submittedName>
        <fullName evidence="6">Helix-turn-helix domain-containing protein</fullName>
    </submittedName>
</protein>
<dbReference type="InterPro" id="IPR018060">
    <property type="entry name" value="HTH_AraC"/>
</dbReference>
<evidence type="ECO:0000313" key="7">
    <source>
        <dbReference type="Proteomes" id="UP000438991"/>
    </source>
</evidence>
<dbReference type="SUPFAM" id="SSF46689">
    <property type="entry name" value="Homeodomain-like"/>
    <property type="match status" value="1"/>
</dbReference>
<feature type="region of interest" description="Disordered" evidence="4">
    <location>
        <begin position="12"/>
        <end position="43"/>
    </location>
</feature>
<accession>A0A9X5AQ24</accession>
<evidence type="ECO:0000256" key="3">
    <source>
        <dbReference type="ARBA" id="ARBA00023163"/>
    </source>
</evidence>
<dbReference type="GO" id="GO:0003700">
    <property type="term" value="F:DNA-binding transcription factor activity"/>
    <property type="evidence" value="ECO:0007669"/>
    <property type="project" value="InterPro"/>
</dbReference>
<dbReference type="Pfam" id="PF12833">
    <property type="entry name" value="HTH_18"/>
    <property type="match status" value="1"/>
</dbReference>
<name>A0A9X5AQ24_9BRAD</name>
<dbReference type="InterPro" id="IPR050204">
    <property type="entry name" value="AraC_XylS_family_regulators"/>
</dbReference>
<feature type="domain" description="HTH araC/xylS-type" evidence="5">
    <location>
        <begin position="174"/>
        <end position="256"/>
    </location>
</feature>
<dbReference type="PROSITE" id="PS01124">
    <property type="entry name" value="HTH_ARAC_FAMILY_2"/>
    <property type="match status" value="1"/>
</dbReference>